<comment type="similarity">
    <text evidence="3">Belongs to the acyl-CoA oxidase family.</text>
</comment>
<dbReference type="EC" id="1.3.3.6" evidence="4"/>
<dbReference type="GO" id="GO:0003997">
    <property type="term" value="F:acyl-CoA oxidase activity"/>
    <property type="evidence" value="ECO:0007669"/>
    <property type="project" value="UniProtKB-EC"/>
</dbReference>
<dbReference type="InterPro" id="IPR055060">
    <property type="entry name" value="ACOX_C_alpha1"/>
</dbReference>
<evidence type="ECO:0000259" key="14">
    <source>
        <dbReference type="Pfam" id="PF14749"/>
    </source>
</evidence>
<dbReference type="GO" id="GO:0055088">
    <property type="term" value="P:lipid homeostasis"/>
    <property type="evidence" value="ECO:0007669"/>
    <property type="project" value="TreeGrafter"/>
</dbReference>
<dbReference type="InterPro" id="IPR046373">
    <property type="entry name" value="Acyl-CoA_Oxase/DH_mid-dom_sf"/>
</dbReference>
<keyword evidence="8 16" id="KW-0560">Oxidoreductase</keyword>
<dbReference type="InterPro" id="IPR002655">
    <property type="entry name" value="Acyl-CoA_oxidase_C"/>
</dbReference>
<reference evidence="16 17" key="1">
    <citation type="submission" date="2017-02" db="EMBL/GenBank/DDBJ databases">
        <authorList>
            <person name="Peterson S.W."/>
        </authorList>
    </citation>
    <scope>NUCLEOTIDE SEQUENCE [LARGE SCALE GENOMIC DNA]</scope>
    <source>
        <strain evidence="16 17">2B3F</strain>
    </source>
</reference>
<evidence type="ECO:0000256" key="1">
    <source>
        <dbReference type="ARBA" id="ARBA00001974"/>
    </source>
</evidence>
<feature type="region of interest" description="Disordered" evidence="11">
    <location>
        <begin position="1"/>
        <end position="25"/>
    </location>
</feature>
<feature type="domain" description="Acyl-CoA oxidase/dehydrogenase middle" evidence="13">
    <location>
        <begin position="163"/>
        <end position="272"/>
    </location>
</feature>
<dbReference type="Pfam" id="PF22924">
    <property type="entry name" value="ACOX_C_alpha1"/>
    <property type="match status" value="1"/>
</dbReference>
<keyword evidence="10" id="KW-0576">Peroxisome</keyword>
<evidence type="ECO:0000256" key="11">
    <source>
        <dbReference type="SAM" id="MobiDB-lite"/>
    </source>
</evidence>
<evidence type="ECO:0000256" key="10">
    <source>
        <dbReference type="ARBA" id="ARBA00023140"/>
    </source>
</evidence>
<organism evidence="16 17">
    <name type="scientific">Micrococcus lylae</name>
    <dbReference type="NCBI Taxonomy" id="1273"/>
    <lineage>
        <taxon>Bacteria</taxon>
        <taxon>Bacillati</taxon>
        <taxon>Actinomycetota</taxon>
        <taxon>Actinomycetes</taxon>
        <taxon>Micrococcales</taxon>
        <taxon>Micrococcaceae</taxon>
        <taxon>Micrococcus</taxon>
    </lineage>
</organism>
<feature type="region of interest" description="Disordered" evidence="11">
    <location>
        <begin position="684"/>
        <end position="711"/>
    </location>
</feature>
<feature type="domain" description="Acyl-CoA oxidase C-alpha1" evidence="15">
    <location>
        <begin position="308"/>
        <end position="467"/>
    </location>
</feature>
<accession>A0A1R4I8R6</accession>
<dbReference type="Pfam" id="PF14749">
    <property type="entry name" value="Acyl-CoA_ox_N"/>
    <property type="match status" value="1"/>
</dbReference>
<sequence>MTAAEPTTGTPATDPTDSVPHDIDQIAPEHPEAGALDGAALQEALLGRWADVRRASRALMKDPALHRDPLLGMDEHRERVLDQLRILVDNDAIARAFPARFGGEDAHGASVAAFSDIVTADPSLQIKAGVQWGLFSSAILHLGTAEHHEKWLPDALTLQLPGAFAMTEIGHGSDVASIATTATYDEASEEFVIHTPFKGAWKDYLGNAALHGRAATVFAQLITKGVNHGVHCFFVPIRDEDGNFLPGVGGEDDGLKGGLNGIDNGRLHFTEVRIPRTNLLNRYGDVAADGTYSSPIASPGRRFFTMLGTLVQGRVSLSLSATGASFLGLQGAITYGNQRRQFNASSPDREEVLMDYQNHQRRLIDRLARTYADAFSANELLEKFDEVFSGRGDTDHHRQELETLAAAVKPVTTWNALDTLQEAREACGGQGFMARNRVTQLRADLDVFVTFEGDNNVLLQLVGKRLLTDYSKEFGRLDVGAVSKYVASQASEALHRAGLHKVVQSVSDRSDERRSANWFKDPQVQQSLLTDRVRSKTADIAGTLQKVRGKDQAAQAAAFNSRQHELIEVARDHAALLQWEAFTRAVEGIEDEHTRTVLTWLRDLFALRTVEDDLGWYVAHGRVSSQRARALRGYINRLAERLRPFAQELVEAYGLEQEHLRMELTTDEEHARQEEAHAHYAELAASGDAPVHERTLRARQKAAKKAKNSDA</sequence>
<evidence type="ECO:0000256" key="2">
    <source>
        <dbReference type="ARBA" id="ARBA00004275"/>
    </source>
</evidence>
<comment type="cofactor">
    <cofactor evidence="1">
        <name>FAD</name>
        <dbReference type="ChEBI" id="CHEBI:57692"/>
    </cofactor>
</comment>
<dbReference type="RefSeq" id="WP_087133328.1">
    <property type="nucleotide sequence ID" value="NZ_FUKP01000006.1"/>
</dbReference>
<dbReference type="SUPFAM" id="SSF47203">
    <property type="entry name" value="Acyl-CoA dehydrogenase C-terminal domain-like"/>
    <property type="match status" value="2"/>
</dbReference>
<keyword evidence="9" id="KW-0443">Lipid metabolism</keyword>
<feature type="domain" description="Acyl-coenzyme A oxidase N-terminal" evidence="14">
    <location>
        <begin position="53"/>
        <end position="159"/>
    </location>
</feature>
<dbReference type="Gene3D" id="1.10.540.10">
    <property type="entry name" value="Acyl-CoA dehydrogenase/oxidase, N-terminal domain"/>
    <property type="match status" value="1"/>
</dbReference>
<name>A0A1R4I8R6_9MICC</name>
<dbReference type="GO" id="GO:0005504">
    <property type="term" value="F:fatty acid binding"/>
    <property type="evidence" value="ECO:0007669"/>
    <property type="project" value="TreeGrafter"/>
</dbReference>
<evidence type="ECO:0000256" key="7">
    <source>
        <dbReference type="ARBA" id="ARBA00022832"/>
    </source>
</evidence>
<evidence type="ECO:0000259" key="15">
    <source>
        <dbReference type="Pfam" id="PF22924"/>
    </source>
</evidence>
<dbReference type="GO" id="GO:0071949">
    <property type="term" value="F:FAD binding"/>
    <property type="evidence" value="ECO:0007669"/>
    <property type="project" value="InterPro"/>
</dbReference>
<dbReference type="PANTHER" id="PTHR10909:SF352">
    <property type="entry name" value="ACYL-COENZYME A OXIDASE-LIKE PROTEIN"/>
    <property type="match status" value="1"/>
</dbReference>
<dbReference type="FunFam" id="1.20.140.10:FF:000010">
    <property type="entry name" value="Acyl-coenzyme A oxidase"/>
    <property type="match status" value="1"/>
</dbReference>
<dbReference type="InterPro" id="IPR009100">
    <property type="entry name" value="AcylCoA_DH/oxidase_NM_dom_sf"/>
</dbReference>
<dbReference type="Pfam" id="PF01756">
    <property type="entry name" value="ACOX"/>
    <property type="match status" value="1"/>
</dbReference>
<evidence type="ECO:0000256" key="6">
    <source>
        <dbReference type="ARBA" id="ARBA00022827"/>
    </source>
</evidence>
<dbReference type="InterPro" id="IPR036250">
    <property type="entry name" value="AcylCo_DH-like_C"/>
</dbReference>
<dbReference type="InterPro" id="IPR006091">
    <property type="entry name" value="Acyl-CoA_Oxase/DH_mid-dom"/>
</dbReference>
<keyword evidence="5" id="KW-0285">Flavoprotein</keyword>
<evidence type="ECO:0000256" key="3">
    <source>
        <dbReference type="ARBA" id="ARBA00006288"/>
    </source>
</evidence>
<evidence type="ECO:0000259" key="12">
    <source>
        <dbReference type="Pfam" id="PF01756"/>
    </source>
</evidence>
<dbReference type="Gene3D" id="2.40.110.10">
    <property type="entry name" value="Butyryl-CoA Dehydrogenase, subunit A, domain 2"/>
    <property type="match status" value="1"/>
</dbReference>
<dbReference type="GO" id="GO:0033540">
    <property type="term" value="P:fatty acid beta-oxidation using acyl-CoA oxidase"/>
    <property type="evidence" value="ECO:0007669"/>
    <property type="project" value="TreeGrafter"/>
</dbReference>
<evidence type="ECO:0000256" key="5">
    <source>
        <dbReference type="ARBA" id="ARBA00022630"/>
    </source>
</evidence>
<protein>
    <recommendedName>
        <fullName evidence="4">acyl-CoA oxidase</fullName>
        <ecNumber evidence="4">1.3.3.6</ecNumber>
    </recommendedName>
</protein>
<keyword evidence="6" id="KW-0274">FAD</keyword>
<dbReference type="SUPFAM" id="SSF56645">
    <property type="entry name" value="Acyl-CoA dehydrogenase NM domain-like"/>
    <property type="match status" value="1"/>
</dbReference>
<gene>
    <name evidence="16" type="ORF">FM125_00715</name>
</gene>
<dbReference type="FunFam" id="2.40.110.10:FF:000005">
    <property type="entry name" value="Acyl-coenzyme A oxidase"/>
    <property type="match status" value="1"/>
</dbReference>
<dbReference type="InterPro" id="IPR037069">
    <property type="entry name" value="AcylCoA_DH/ox_N_sf"/>
</dbReference>
<dbReference type="PANTHER" id="PTHR10909">
    <property type="entry name" value="ELECTRON TRANSPORT OXIDOREDUCTASE"/>
    <property type="match status" value="1"/>
</dbReference>
<evidence type="ECO:0000256" key="9">
    <source>
        <dbReference type="ARBA" id="ARBA00023098"/>
    </source>
</evidence>
<feature type="compositionally biased region" description="Basic residues" evidence="11">
    <location>
        <begin position="697"/>
        <end position="711"/>
    </location>
</feature>
<evidence type="ECO:0000256" key="8">
    <source>
        <dbReference type="ARBA" id="ARBA00023002"/>
    </source>
</evidence>
<evidence type="ECO:0000313" key="16">
    <source>
        <dbReference type="EMBL" id="SJN16139.1"/>
    </source>
</evidence>
<evidence type="ECO:0000259" key="13">
    <source>
        <dbReference type="Pfam" id="PF02770"/>
    </source>
</evidence>
<dbReference type="InterPro" id="IPR029320">
    <property type="entry name" value="Acyl-CoA_ox_N"/>
</dbReference>
<feature type="compositionally biased region" description="Low complexity" evidence="11">
    <location>
        <begin position="1"/>
        <end position="16"/>
    </location>
</feature>
<dbReference type="PIRSF" id="PIRSF000168">
    <property type="entry name" value="Acyl-CoA_oxidase"/>
    <property type="match status" value="1"/>
</dbReference>
<keyword evidence="7" id="KW-0276">Fatty acid metabolism</keyword>
<dbReference type="EMBL" id="FUKP01000006">
    <property type="protein sequence ID" value="SJN16139.1"/>
    <property type="molecule type" value="Genomic_DNA"/>
</dbReference>
<dbReference type="InterPro" id="IPR012258">
    <property type="entry name" value="Acyl-CoA_oxidase"/>
</dbReference>
<dbReference type="Proteomes" id="UP000196230">
    <property type="component" value="Unassembled WGS sequence"/>
</dbReference>
<dbReference type="SMR" id="A0A1R4I8R6"/>
<evidence type="ECO:0000256" key="4">
    <source>
        <dbReference type="ARBA" id="ARBA00012870"/>
    </source>
</evidence>
<dbReference type="Pfam" id="PF02770">
    <property type="entry name" value="Acyl-CoA_dh_M"/>
    <property type="match status" value="1"/>
</dbReference>
<comment type="subcellular location">
    <subcellularLocation>
        <location evidence="2">Peroxisome</location>
    </subcellularLocation>
</comment>
<dbReference type="Gene3D" id="1.20.140.10">
    <property type="entry name" value="Butyryl-CoA Dehydrogenase, subunit A, domain 3"/>
    <property type="match status" value="2"/>
</dbReference>
<evidence type="ECO:0000313" key="17">
    <source>
        <dbReference type="Proteomes" id="UP000196230"/>
    </source>
</evidence>
<feature type="domain" description="Acyl-CoA oxidase C-terminal" evidence="12">
    <location>
        <begin position="521"/>
        <end position="660"/>
    </location>
</feature>
<proteinExistence type="inferred from homology"/>
<dbReference type="AlphaFoldDB" id="A0A1R4I8R6"/>